<sequence>MTGLSQSQASPMQIQPGNAAFNPWTDAALDTIRDVNQALTLYAEMRVVPAHHDAFLAAIDTVSAKLRVLPGFLSLALKQMSGDSTMVKNYPETYKGVLATAYLDGVAAGTQPYFYNLFVRFADGRAARAAGFEALFETHIHPLLHAMAPRGGDGPELLAYRAVLQSVVAGDRHAIYRGAEEIRSFLRRPVELPERETVTVENHVMVPEDKHAAWEPQVAILLQVAQDTFEPQDEPSGVGLPGARDNRYYRKALSTEILRNAHADGGLRAYIMHGVWESVWDHENSHLDPRFLAAAGPVGAAAVVGPVEPFYLTRRLVVAD</sequence>
<dbReference type="AlphaFoldDB" id="Q8KDY2"/>
<dbReference type="KEGG" id="cte:CT0912"/>
<dbReference type="InterPro" id="IPR054123">
    <property type="entry name" value="CT0912-like_N"/>
</dbReference>
<evidence type="ECO:0000259" key="2">
    <source>
        <dbReference type="Pfam" id="PF22087"/>
    </source>
</evidence>
<feature type="binding site" evidence="5">
    <location>
        <position position="308"/>
    </location>
    <ligand>
        <name>Mg(2+)</name>
        <dbReference type="ChEBI" id="CHEBI:18420"/>
        <label>1</label>
    </ligand>
</feature>
<accession>Q8KDY2</accession>
<evidence type="ECO:0007829" key="5">
    <source>
        <dbReference type="PDB" id="3GN6"/>
    </source>
</evidence>
<dbReference type="EnsemblBacteria" id="AAM72147">
    <property type="protein sequence ID" value="AAM72147"/>
    <property type="gene ID" value="CT0912"/>
</dbReference>
<dbReference type="EvolutionaryTrace" id="Q8KDY2"/>
<keyword evidence="4" id="KW-1185">Reference proteome</keyword>
<dbReference type="PDB" id="3GN6">
    <property type="method" value="X-ray"/>
    <property type="resolution" value="1.80 A"/>
    <property type="chains" value="A/B/C/D=1-320"/>
</dbReference>
<reference evidence="5" key="2">
    <citation type="submission" date="2009-03" db="PDB data bank">
        <title>Crystal structure of CT0912, ORFan protein from Chlorobium tepidum with a ferredoxin-like domain repeat (NP_661805.1) from CHLOROBIUM TEPIDUM TLS at 1.80 A resolution.</title>
        <authorList>
            <consortium name="Joint Center for Structural Genomics (JCSG)"/>
        </authorList>
    </citation>
    <scope>X-RAY CRYSTALLOGRAPHY (1.80 ANGSTROMS) IN COMPLEX WITH MG(2+)</scope>
</reference>
<name>Q8KDY2_CHLTE</name>
<protein>
    <submittedName>
        <fullName evidence="3">Uncharacterized protein</fullName>
    </submittedName>
</protein>
<dbReference type="STRING" id="194439.CT0912"/>
<dbReference type="DNASU" id="1007157"/>
<dbReference type="Pfam" id="PF22087">
    <property type="entry name" value="CT0912-like_C"/>
    <property type="match status" value="1"/>
</dbReference>
<dbReference type="Pfam" id="PF21931">
    <property type="entry name" value="ABM-like"/>
    <property type="match status" value="1"/>
</dbReference>
<dbReference type="GO" id="GO:0046872">
    <property type="term" value="F:metal ion binding"/>
    <property type="evidence" value="ECO:0007669"/>
    <property type="project" value="UniProtKB-KW"/>
</dbReference>
<evidence type="ECO:0000313" key="3">
    <source>
        <dbReference type="EMBL" id="AAM72147.1"/>
    </source>
</evidence>
<dbReference type="OrthoDB" id="3078234at2"/>
<feature type="binding site" evidence="5">
    <location>
        <position position="282"/>
    </location>
    <ligand>
        <name>Mg(2+)</name>
        <dbReference type="ChEBI" id="CHEBI:18420"/>
        <label>1</label>
    </ligand>
</feature>
<dbReference type="Proteomes" id="UP000001007">
    <property type="component" value="Chromosome"/>
</dbReference>
<keyword evidence="5" id="KW-0002">3D-structure</keyword>
<reference evidence="3 4" key="1">
    <citation type="journal article" date="2002" name="Proc. Natl. Acad. Sci. U.S.A.">
        <title>The complete genome sequence of Chlorobium tepidum TLS, a photosynthetic, anaerobic, green-sulfur bacterium.</title>
        <authorList>
            <person name="Eisen J.A."/>
            <person name="Nelson K.E."/>
            <person name="Paulsen I.T."/>
            <person name="Heidelberg J.F."/>
            <person name="Wu M."/>
            <person name="Dodson R.J."/>
            <person name="Deboy R."/>
            <person name="Gwinn M.L."/>
            <person name="Nelson W.C."/>
            <person name="Haft D.H."/>
            <person name="Hickey E.K."/>
            <person name="Peterson J.D."/>
            <person name="Durkin A.S."/>
            <person name="Kolonay J.L."/>
            <person name="Yang F."/>
            <person name="Holt I."/>
            <person name="Umayam L.A."/>
            <person name="Mason T."/>
            <person name="Brenner M."/>
            <person name="Shea T.P."/>
            <person name="Parksey D."/>
            <person name="Nierman W.C."/>
            <person name="Feldblyum T.V."/>
            <person name="Hansen C.L."/>
            <person name="Craven M.B."/>
            <person name="Radune D."/>
            <person name="Vamathevan J."/>
            <person name="Khouri H."/>
            <person name="White O."/>
            <person name="Gruber T.M."/>
            <person name="Ketchum K.A."/>
            <person name="Venter J.C."/>
            <person name="Tettelin H."/>
            <person name="Bryant D.A."/>
            <person name="Fraser C.M."/>
        </authorList>
    </citation>
    <scope>NUCLEOTIDE SEQUENCE [LARGE SCALE GENOMIC DNA]</scope>
    <source>
        <strain evidence="4">ATCC 49652 / DSM 12025 / NBRC 103806 / TLS</strain>
    </source>
</reference>
<dbReference type="RefSeq" id="WP_010932592.1">
    <property type="nucleotide sequence ID" value="NC_002932.3"/>
</dbReference>
<evidence type="ECO:0000313" key="4">
    <source>
        <dbReference type="Proteomes" id="UP000001007"/>
    </source>
</evidence>
<feature type="binding site" evidence="5">
    <location>
        <position position="286"/>
    </location>
    <ligand>
        <name>Mg(2+)</name>
        <dbReference type="ChEBI" id="CHEBI:18420"/>
        <label>1</label>
    </ligand>
</feature>
<feature type="domain" description="CT0912-like C-terminal" evidence="2">
    <location>
        <begin position="167"/>
        <end position="314"/>
    </location>
</feature>
<feature type="domain" description="CT0912-like N-terminal" evidence="1">
    <location>
        <begin position="38"/>
        <end position="125"/>
    </location>
</feature>
<evidence type="ECO:0000259" key="1">
    <source>
        <dbReference type="Pfam" id="PF21931"/>
    </source>
</evidence>
<dbReference type="SMR" id="Q8KDY2"/>
<dbReference type="PATRIC" id="fig|194439.7.peg.825"/>
<keyword evidence="5" id="KW-0479">Metal-binding</keyword>
<dbReference type="HOGENOM" id="CLU_868569_0_0_10"/>
<gene>
    <name evidence="3" type="ordered locus">CT0912</name>
</gene>
<dbReference type="PDBsum" id="3GN6"/>
<dbReference type="EMBL" id="AE006470">
    <property type="protein sequence ID" value="AAM72147.1"/>
    <property type="molecule type" value="Genomic_DNA"/>
</dbReference>
<organism evidence="3 4">
    <name type="scientific">Chlorobaculum tepidum (strain ATCC 49652 / DSM 12025 / NBRC 103806 / TLS)</name>
    <name type="common">Chlorobium tepidum</name>
    <dbReference type="NCBI Taxonomy" id="194439"/>
    <lineage>
        <taxon>Bacteria</taxon>
        <taxon>Pseudomonadati</taxon>
        <taxon>Chlorobiota</taxon>
        <taxon>Chlorobiia</taxon>
        <taxon>Chlorobiales</taxon>
        <taxon>Chlorobiaceae</taxon>
        <taxon>Chlorobaculum</taxon>
    </lineage>
</organism>
<feature type="binding site" evidence="5">
    <location>
        <position position="320"/>
    </location>
    <ligand>
        <name>Mg(2+)</name>
        <dbReference type="ChEBI" id="CHEBI:18420"/>
        <label>2</label>
    </ligand>
</feature>
<proteinExistence type="evidence at protein level"/>
<dbReference type="eggNOG" id="ENOG502ZA5T">
    <property type="taxonomic scope" value="Bacteria"/>
</dbReference>
<dbReference type="InterPro" id="IPR054310">
    <property type="entry name" value="CT0912-like_C"/>
</dbReference>